<feature type="domain" description="Cysteine-rich" evidence="6">
    <location>
        <begin position="111"/>
        <end position="190"/>
    </location>
</feature>
<feature type="domain" description="Cysteine-rich" evidence="6">
    <location>
        <begin position="225"/>
        <end position="296"/>
    </location>
</feature>
<keyword evidence="2" id="KW-0479">Metal-binding</keyword>
<dbReference type="Gene3D" id="1.10.1060.10">
    <property type="entry name" value="Alpha-helical ferredoxin"/>
    <property type="match status" value="1"/>
</dbReference>
<dbReference type="InterPro" id="IPR009051">
    <property type="entry name" value="Helical_ferredxn"/>
</dbReference>
<accession>A0A6A8MBR5</accession>
<keyword evidence="5" id="KW-0411">Iron-sulfur</keyword>
<protein>
    <submittedName>
        <fullName evidence="7">(Fe-S)-binding protein</fullName>
    </submittedName>
</protein>
<evidence type="ECO:0000313" key="7">
    <source>
        <dbReference type="EMBL" id="MST68847.1"/>
    </source>
</evidence>
<dbReference type="GO" id="GO:0051539">
    <property type="term" value="F:4 iron, 4 sulfur cluster binding"/>
    <property type="evidence" value="ECO:0007669"/>
    <property type="project" value="UniProtKB-KW"/>
</dbReference>
<name>A0A6A8MBR5_9FIRM</name>
<dbReference type="SUPFAM" id="SSF46548">
    <property type="entry name" value="alpha-helical ferredoxin"/>
    <property type="match status" value="1"/>
</dbReference>
<comment type="caution">
    <text evidence="7">The sequence shown here is derived from an EMBL/GenBank/DDBJ whole genome shotgun (WGS) entry which is preliminary data.</text>
</comment>
<evidence type="ECO:0000259" key="6">
    <source>
        <dbReference type="Pfam" id="PF02754"/>
    </source>
</evidence>
<dbReference type="GO" id="GO:0046872">
    <property type="term" value="F:metal ion binding"/>
    <property type="evidence" value="ECO:0007669"/>
    <property type="project" value="UniProtKB-KW"/>
</dbReference>
<keyword evidence="1" id="KW-0004">4Fe-4S</keyword>
<dbReference type="AlphaFoldDB" id="A0A6A8MBR5"/>
<dbReference type="GO" id="GO:0016491">
    <property type="term" value="F:oxidoreductase activity"/>
    <property type="evidence" value="ECO:0007669"/>
    <property type="project" value="UniProtKB-KW"/>
</dbReference>
<evidence type="ECO:0000256" key="4">
    <source>
        <dbReference type="ARBA" id="ARBA00023004"/>
    </source>
</evidence>
<dbReference type="EMBL" id="VUNB01000003">
    <property type="protein sequence ID" value="MST68847.1"/>
    <property type="molecule type" value="Genomic_DNA"/>
</dbReference>
<proteinExistence type="predicted"/>
<keyword evidence="4" id="KW-0408">Iron</keyword>
<reference evidence="7" key="1">
    <citation type="submission" date="2019-09" db="EMBL/GenBank/DDBJ databases">
        <title>In-depth cultivation of the pig gut microbiome towards novel bacterial diversity and tailored functional studies.</title>
        <authorList>
            <person name="Wylensek D."/>
            <person name="Hitch T.C.A."/>
            <person name="Clavel T."/>
        </authorList>
    </citation>
    <scope>NUCLEOTIDE SEQUENCE</scope>
    <source>
        <strain evidence="7">RF-744-FAT-WT-3</strain>
    </source>
</reference>
<dbReference type="PANTHER" id="PTHR43255">
    <property type="entry name" value="IRON-SULFUR-BINDING OXIDOREDUCTASE FADF-RELATED-RELATED"/>
    <property type="match status" value="1"/>
</dbReference>
<evidence type="ECO:0000256" key="1">
    <source>
        <dbReference type="ARBA" id="ARBA00022485"/>
    </source>
</evidence>
<dbReference type="Pfam" id="PF02754">
    <property type="entry name" value="CCG"/>
    <property type="match status" value="2"/>
</dbReference>
<evidence type="ECO:0000256" key="5">
    <source>
        <dbReference type="ARBA" id="ARBA00023014"/>
    </source>
</evidence>
<dbReference type="InterPro" id="IPR051460">
    <property type="entry name" value="HdrC_iron-sulfur_subunit"/>
</dbReference>
<dbReference type="InterPro" id="IPR004017">
    <property type="entry name" value="Cys_rich_dom"/>
</dbReference>
<dbReference type="GO" id="GO:0005886">
    <property type="term" value="C:plasma membrane"/>
    <property type="evidence" value="ECO:0007669"/>
    <property type="project" value="TreeGrafter"/>
</dbReference>
<keyword evidence="3" id="KW-0560">Oxidoreductase</keyword>
<organism evidence="7">
    <name type="scientific">Baileyella intestinalis</name>
    <dbReference type="NCBI Taxonomy" id="2606709"/>
    <lineage>
        <taxon>Bacteria</taxon>
        <taxon>Bacillati</taxon>
        <taxon>Bacillota</taxon>
        <taxon>Clostridia</taxon>
        <taxon>Peptostreptococcales</taxon>
        <taxon>Anaerovoracaceae</taxon>
        <taxon>Baileyella</taxon>
    </lineage>
</organism>
<dbReference type="PANTHER" id="PTHR43255:SF1">
    <property type="entry name" value="IRON-SULFUR-BINDING OXIDOREDUCTASE FADF-RELATED"/>
    <property type="match status" value="1"/>
</dbReference>
<evidence type="ECO:0000256" key="3">
    <source>
        <dbReference type="ARBA" id="ARBA00023002"/>
    </source>
</evidence>
<sequence>MTYEIDRYKEMTSACINCGACRDNCSFLRKYGCQLNDVEKLAPLAYHCSICGKCDQVCPVGIKGTELFMEMRREHVALEDGVYDPGRYSGMLKEKSDYIFRNYKKAAGKTVIFPGCNFPSLFPKTNKAFAAMMKREYGYGIAYDCCGRPLGLLGLEKDEERIIDTIRKNLGEAGAEEILTMCPNCYYYLKDKLGIKVVSVYRRLLELGIEVEKPQGLKIFMPCPDRETGEWYQDISELLGYRPEKEEDVNCCGLGGIAGACEPDLSKEYAETIGKKYPEKGEKFLCTCCASCAGQFGRNGGNLRHTLSLMMGIDEKPAVKTSYINRMMTKYK</sequence>
<dbReference type="PROSITE" id="PS00198">
    <property type="entry name" value="4FE4S_FER_1"/>
    <property type="match status" value="1"/>
</dbReference>
<dbReference type="InterPro" id="IPR017900">
    <property type="entry name" value="4Fe4S_Fe_S_CS"/>
</dbReference>
<dbReference type="RefSeq" id="WP_154572315.1">
    <property type="nucleotide sequence ID" value="NZ_VUNB01000003.1"/>
</dbReference>
<evidence type="ECO:0000256" key="2">
    <source>
        <dbReference type="ARBA" id="ARBA00022723"/>
    </source>
</evidence>
<gene>
    <name evidence="7" type="ORF">FYJ66_04475</name>
</gene>